<proteinExistence type="predicted"/>
<evidence type="ECO:0000313" key="2">
    <source>
        <dbReference type="WBParaSite" id="nRc.2.0.1.t36586-RA"/>
    </source>
</evidence>
<reference evidence="2" key="1">
    <citation type="submission" date="2022-11" db="UniProtKB">
        <authorList>
            <consortium name="WormBaseParasite"/>
        </authorList>
    </citation>
    <scope>IDENTIFICATION</scope>
</reference>
<accession>A0A915KEY5</accession>
<dbReference type="WBParaSite" id="nRc.2.0.1.t36586-RA">
    <property type="protein sequence ID" value="nRc.2.0.1.t36586-RA"/>
    <property type="gene ID" value="nRc.2.0.1.g36586"/>
</dbReference>
<evidence type="ECO:0000313" key="1">
    <source>
        <dbReference type="Proteomes" id="UP000887565"/>
    </source>
</evidence>
<dbReference type="Proteomes" id="UP000887565">
    <property type="component" value="Unplaced"/>
</dbReference>
<protein>
    <submittedName>
        <fullName evidence="2">Uncharacterized protein</fullName>
    </submittedName>
</protein>
<keyword evidence="1" id="KW-1185">Reference proteome</keyword>
<dbReference type="AlphaFoldDB" id="A0A915KEY5"/>
<sequence length="182" mass="20527">METMVEVLDMDKHNYINELHSAFHLYLRLLGHINFLNTLSFPVPVYAYPLLTTALVQLVTNEELLDQLILASSHEPSDDELMETPIFDLNIAKLLPDITSSWTSLASASDLIASALRINEFLKLALKDIANIAPARMELTMPEREQLDTAIEEVVMNVSYKMLTKIPGETTTDVAIRYQALH</sequence>
<name>A0A915KEY5_ROMCU</name>
<organism evidence="1 2">
    <name type="scientific">Romanomermis culicivorax</name>
    <name type="common">Nematode worm</name>
    <dbReference type="NCBI Taxonomy" id="13658"/>
    <lineage>
        <taxon>Eukaryota</taxon>
        <taxon>Metazoa</taxon>
        <taxon>Ecdysozoa</taxon>
        <taxon>Nematoda</taxon>
        <taxon>Enoplea</taxon>
        <taxon>Dorylaimia</taxon>
        <taxon>Mermithida</taxon>
        <taxon>Mermithoidea</taxon>
        <taxon>Mermithidae</taxon>
        <taxon>Romanomermis</taxon>
    </lineage>
</organism>